<dbReference type="GO" id="GO:0005615">
    <property type="term" value="C:extracellular space"/>
    <property type="evidence" value="ECO:0007669"/>
    <property type="project" value="TreeGrafter"/>
</dbReference>
<dbReference type="PANTHER" id="PTHR11533:SF294">
    <property type="entry name" value="THYROTROPIN-RELEASING HORMONE-DEGRADING ECTOENZYME"/>
    <property type="match status" value="1"/>
</dbReference>
<feature type="non-terminal residue" evidence="3">
    <location>
        <position position="295"/>
    </location>
</feature>
<feature type="domain" description="ERAP1-like C-terminal" evidence="2">
    <location>
        <begin position="56"/>
        <end position="290"/>
    </location>
</feature>
<evidence type="ECO:0000259" key="2">
    <source>
        <dbReference type="Pfam" id="PF11838"/>
    </source>
</evidence>
<dbReference type="Pfam" id="PF11838">
    <property type="entry name" value="ERAP1_C"/>
    <property type="match status" value="1"/>
</dbReference>
<keyword evidence="4" id="KW-1185">Reference proteome</keyword>
<evidence type="ECO:0000313" key="3">
    <source>
        <dbReference type="EMBL" id="CAG7734606.1"/>
    </source>
</evidence>
<gene>
    <name evidence="3" type="ORF">AFUS01_LOCUS22988</name>
</gene>
<comment type="similarity">
    <text evidence="1">Belongs to the peptidase M1 family.</text>
</comment>
<accession>A0A8J2KZ72</accession>
<dbReference type="PANTHER" id="PTHR11533">
    <property type="entry name" value="PROTEASE M1 ZINC METALLOPROTEASE"/>
    <property type="match status" value="1"/>
</dbReference>
<dbReference type="OrthoDB" id="510539at2759"/>
<dbReference type="EMBL" id="CAJVCH010272791">
    <property type="protein sequence ID" value="CAG7734606.1"/>
    <property type="molecule type" value="Genomic_DNA"/>
</dbReference>
<dbReference type="InterPro" id="IPR050344">
    <property type="entry name" value="Peptidase_M1_aminopeptidases"/>
</dbReference>
<protein>
    <recommendedName>
        <fullName evidence="2">ERAP1-like C-terminal domain-containing protein</fullName>
    </recommendedName>
</protein>
<dbReference type="Proteomes" id="UP000708208">
    <property type="component" value="Unassembled WGS sequence"/>
</dbReference>
<sequence length="295" mass="33315">ERYTSGTNPLQAAAGLWEIPVPIVTEDNLEFSNHTPTIWLSKDTSSINYAHNTSKWIVLNPDAFGYYRVLYDADLLKLIQYEIQKRDSKISGLSKSQLIDDYFSFAKLGHVPITTALDMTTFLQNETDFVVWFSLFNNLQRALQLFSNEDMTAFRKYLGPKIDSVLDAISWDQGYDKGTKVIFRTKLADWACALGSEGCVRTSMSLFEKWKSNDTGANPITLDMQPVIYCAIVANGGDAAFEFILEQFKQTRTTESQKEKLLKSLSCSKNTIHLLTLIDMALDPNSQVRKSIVSV</sequence>
<dbReference type="GO" id="GO:0016020">
    <property type="term" value="C:membrane"/>
    <property type="evidence" value="ECO:0007669"/>
    <property type="project" value="TreeGrafter"/>
</dbReference>
<name>A0A8J2KZ72_9HEXA</name>
<dbReference type="GO" id="GO:0005737">
    <property type="term" value="C:cytoplasm"/>
    <property type="evidence" value="ECO:0007669"/>
    <property type="project" value="TreeGrafter"/>
</dbReference>
<dbReference type="GO" id="GO:0042277">
    <property type="term" value="F:peptide binding"/>
    <property type="evidence" value="ECO:0007669"/>
    <property type="project" value="TreeGrafter"/>
</dbReference>
<dbReference type="GO" id="GO:0006508">
    <property type="term" value="P:proteolysis"/>
    <property type="evidence" value="ECO:0007669"/>
    <property type="project" value="TreeGrafter"/>
</dbReference>
<organism evidence="3 4">
    <name type="scientific">Allacma fusca</name>
    <dbReference type="NCBI Taxonomy" id="39272"/>
    <lineage>
        <taxon>Eukaryota</taxon>
        <taxon>Metazoa</taxon>
        <taxon>Ecdysozoa</taxon>
        <taxon>Arthropoda</taxon>
        <taxon>Hexapoda</taxon>
        <taxon>Collembola</taxon>
        <taxon>Symphypleona</taxon>
        <taxon>Sminthuridae</taxon>
        <taxon>Allacma</taxon>
    </lineage>
</organism>
<evidence type="ECO:0000256" key="1">
    <source>
        <dbReference type="ARBA" id="ARBA00010136"/>
    </source>
</evidence>
<dbReference type="InterPro" id="IPR024571">
    <property type="entry name" value="ERAP1-like_C_dom"/>
</dbReference>
<reference evidence="3" key="1">
    <citation type="submission" date="2021-06" db="EMBL/GenBank/DDBJ databases">
        <authorList>
            <person name="Hodson N. C."/>
            <person name="Mongue J. A."/>
            <person name="Jaron S. K."/>
        </authorList>
    </citation>
    <scope>NUCLEOTIDE SEQUENCE</scope>
</reference>
<dbReference type="GO" id="GO:0008270">
    <property type="term" value="F:zinc ion binding"/>
    <property type="evidence" value="ECO:0007669"/>
    <property type="project" value="TreeGrafter"/>
</dbReference>
<feature type="non-terminal residue" evidence="3">
    <location>
        <position position="1"/>
    </location>
</feature>
<evidence type="ECO:0000313" key="4">
    <source>
        <dbReference type="Proteomes" id="UP000708208"/>
    </source>
</evidence>
<comment type="caution">
    <text evidence="3">The sequence shown here is derived from an EMBL/GenBank/DDBJ whole genome shotgun (WGS) entry which is preliminary data.</text>
</comment>
<dbReference type="GO" id="GO:0043171">
    <property type="term" value="P:peptide catabolic process"/>
    <property type="evidence" value="ECO:0007669"/>
    <property type="project" value="TreeGrafter"/>
</dbReference>
<dbReference type="GO" id="GO:0070006">
    <property type="term" value="F:metalloaminopeptidase activity"/>
    <property type="evidence" value="ECO:0007669"/>
    <property type="project" value="TreeGrafter"/>
</dbReference>
<dbReference type="AlphaFoldDB" id="A0A8J2KZ72"/>
<proteinExistence type="inferred from homology"/>